<dbReference type="InterPro" id="IPR036366">
    <property type="entry name" value="PGBDSf"/>
</dbReference>
<dbReference type="InterPro" id="IPR002477">
    <property type="entry name" value="Peptidoglycan-bd-like"/>
</dbReference>
<dbReference type="EMBL" id="VSSQ01000091">
    <property type="protein sequence ID" value="MPL75771.1"/>
    <property type="molecule type" value="Genomic_DNA"/>
</dbReference>
<dbReference type="GO" id="GO:0008360">
    <property type="term" value="P:regulation of cell shape"/>
    <property type="evidence" value="ECO:0007669"/>
    <property type="project" value="UniProtKB-KW"/>
</dbReference>
<proteinExistence type="predicted"/>
<evidence type="ECO:0000256" key="2">
    <source>
        <dbReference type="ARBA" id="ARBA00022679"/>
    </source>
</evidence>
<evidence type="ECO:0000313" key="7">
    <source>
        <dbReference type="EMBL" id="MPL75771.1"/>
    </source>
</evidence>
<feature type="domain" description="L,D-TPase catalytic" evidence="6">
    <location>
        <begin position="342"/>
        <end position="516"/>
    </location>
</feature>
<dbReference type="Pfam" id="PF20142">
    <property type="entry name" value="Scaffold"/>
    <property type="match status" value="1"/>
</dbReference>
<evidence type="ECO:0000259" key="6">
    <source>
        <dbReference type="PROSITE" id="PS52029"/>
    </source>
</evidence>
<comment type="caution">
    <text evidence="7">The sequence shown here is derived from an EMBL/GenBank/DDBJ whole genome shotgun (WGS) entry which is preliminary data.</text>
</comment>
<dbReference type="UniPathway" id="UPA00219"/>
<dbReference type="InterPro" id="IPR036365">
    <property type="entry name" value="PGBD-like_sf"/>
</dbReference>
<protein>
    <recommendedName>
        <fullName evidence="6">L,D-TPase catalytic domain-containing protein</fullName>
    </recommendedName>
</protein>
<dbReference type="PANTHER" id="PTHR41533:SF2">
    <property type="entry name" value="BLR7131 PROTEIN"/>
    <property type="match status" value="1"/>
</dbReference>
<dbReference type="InterPro" id="IPR052905">
    <property type="entry name" value="LD-transpeptidase_YkuD-like"/>
</dbReference>
<accession>A0A644U9Y3</accession>
<dbReference type="CDD" id="cd16913">
    <property type="entry name" value="YkuD_like"/>
    <property type="match status" value="1"/>
</dbReference>
<dbReference type="Gene3D" id="1.10.101.10">
    <property type="entry name" value="PGBD-like superfamily/PGBD"/>
    <property type="match status" value="1"/>
</dbReference>
<keyword evidence="2" id="KW-0808">Transferase</keyword>
<dbReference type="Gene3D" id="2.40.440.10">
    <property type="entry name" value="L,D-transpeptidase catalytic domain-like"/>
    <property type="match status" value="1"/>
</dbReference>
<keyword evidence="5" id="KW-0961">Cell wall biogenesis/degradation</keyword>
<reference evidence="7" key="1">
    <citation type="submission" date="2019-08" db="EMBL/GenBank/DDBJ databases">
        <authorList>
            <person name="Kucharzyk K."/>
            <person name="Murdoch R.W."/>
            <person name="Higgins S."/>
            <person name="Loffler F."/>
        </authorList>
    </citation>
    <scope>NUCLEOTIDE SEQUENCE</scope>
</reference>
<gene>
    <name evidence="7" type="ORF">SDC9_21602</name>
</gene>
<dbReference type="Pfam" id="PF01471">
    <property type="entry name" value="PG_binding_1"/>
    <property type="match status" value="1"/>
</dbReference>
<dbReference type="GO" id="GO:0016740">
    <property type="term" value="F:transferase activity"/>
    <property type="evidence" value="ECO:0007669"/>
    <property type="project" value="UniProtKB-KW"/>
</dbReference>
<dbReference type="AlphaFoldDB" id="A0A644U9Y3"/>
<dbReference type="SUPFAM" id="SSF141523">
    <property type="entry name" value="L,D-transpeptidase catalytic domain-like"/>
    <property type="match status" value="1"/>
</dbReference>
<evidence type="ECO:0000256" key="5">
    <source>
        <dbReference type="ARBA" id="ARBA00023316"/>
    </source>
</evidence>
<dbReference type="GO" id="GO:0009252">
    <property type="term" value="P:peptidoglycan biosynthetic process"/>
    <property type="evidence" value="ECO:0007669"/>
    <property type="project" value="UniProtKB-UniPathway"/>
</dbReference>
<evidence type="ECO:0000256" key="1">
    <source>
        <dbReference type="ARBA" id="ARBA00004752"/>
    </source>
</evidence>
<evidence type="ECO:0000256" key="4">
    <source>
        <dbReference type="ARBA" id="ARBA00022984"/>
    </source>
</evidence>
<dbReference type="InterPro" id="IPR005490">
    <property type="entry name" value="LD_TPept_cat_dom"/>
</dbReference>
<dbReference type="PANTHER" id="PTHR41533">
    <property type="entry name" value="L,D-TRANSPEPTIDASE HI_1667-RELATED"/>
    <property type="match status" value="1"/>
</dbReference>
<organism evidence="7">
    <name type="scientific">bioreactor metagenome</name>
    <dbReference type="NCBI Taxonomy" id="1076179"/>
    <lineage>
        <taxon>unclassified sequences</taxon>
        <taxon>metagenomes</taxon>
        <taxon>ecological metagenomes</taxon>
    </lineage>
</organism>
<dbReference type="PROSITE" id="PS52029">
    <property type="entry name" value="LD_TPASE"/>
    <property type="match status" value="1"/>
</dbReference>
<keyword evidence="3" id="KW-0133">Cell shape</keyword>
<dbReference type="InterPro" id="IPR038063">
    <property type="entry name" value="Transpep_catalytic_dom"/>
</dbReference>
<sequence length="576" mass="65957">MIKNLFTAIMLILAAACSQTEQQPVSPADKATAFRDSIRKVKEARFAEATLVSANEIREIIETRQPGDRYKARGVSLYSSVLLPKLYIENDFNLLWIIHFDSLNKVNEMATFLEGIVFHGLIPEHYHAAEIRQSLTELANDSALIFNAAFLANLDLLLSDAWFMAASHLYFGKIDPESLEAQWGIRRDKPDIPFDRYLKTMLRQETVEKGFRHFYPPHPGYAAMVAEAERLTAIKGGDFSIKTDLKNSSLKPGDSSAYIAEIKRKLAFLGLYTPDTLTHPDKYDERMAESVKKLQEQFGFNTDGAIGKNALKALNMTVEQRINQLYINMERLRWMPDSLEHTYIQVNIADFSLDVFRGGDTLLRMRTIVGKEYRETPVFNARISYLVFSPSWTVPPTIQRNDVVPEVRKNTGYLAGKNMKVYDPKGKLMDPASINWNRDGMRYTIRQLPGPQNALGKVKFMFPNKHNVYLHDTPSRNLFARDERTFSSGCIRIEKPYDLALILMSDMEGWTPERIRQAMDAGIERTVVLKNPPGVYLTYLTAWATKEGVIHYRSDIYKRDAEMLKALKNKHTKWNT</sequence>
<dbReference type="GO" id="GO:0071555">
    <property type="term" value="P:cell wall organization"/>
    <property type="evidence" value="ECO:0007669"/>
    <property type="project" value="UniProtKB-KW"/>
</dbReference>
<dbReference type="SUPFAM" id="SSF47090">
    <property type="entry name" value="PGBD-like"/>
    <property type="match status" value="1"/>
</dbReference>
<dbReference type="PROSITE" id="PS51257">
    <property type="entry name" value="PROKAR_LIPOPROTEIN"/>
    <property type="match status" value="1"/>
</dbReference>
<dbReference type="InterPro" id="IPR045380">
    <property type="entry name" value="LD_TPept_scaffold_dom"/>
</dbReference>
<name>A0A644U9Y3_9ZZZZ</name>
<comment type="pathway">
    <text evidence="1">Cell wall biogenesis; peptidoglycan biosynthesis.</text>
</comment>
<dbReference type="Pfam" id="PF03734">
    <property type="entry name" value="YkuD"/>
    <property type="match status" value="1"/>
</dbReference>
<evidence type="ECO:0000256" key="3">
    <source>
        <dbReference type="ARBA" id="ARBA00022960"/>
    </source>
</evidence>
<keyword evidence="4" id="KW-0573">Peptidoglycan synthesis</keyword>